<proteinExistence type="predicted"/>
<dbReference type="SUPFAM" id="SSF53850">
    <property type="entry name" value="Periplasmic binding protein-like II"/>
    <property type="match status" value="1"/>
</dbReference>
<dbReference type="Gene3D" id="3.40.190.10">
    <property type="entry name" value="Periplasmic binding protein-like II"/>
    <property type="match status" value="2"/>
</dbReference>
<dbReference type="PANTHER" id="PTHR42941:SF1">
    <property type="entry name" value="SLL1037 PROTEIN"/>
    <property type="match status" value="1"/>
</dbReference>
<accession>I3TWN6</accession>
<keyword evidence="1" id="KW-0614">Plasmid</keyword>
<keyword evidence="2" id="KW-1185">Reference proteome</keyword>
<organism evidence="1 2">
    <name type="scientific">Tistrella mobilis (strain KA081020-065)</name>
    <dbReference type="NCBI Taxonomy" id="1110502"/>
    <lineage>
        <taxon>Bacteria</taxon>
        <taxon>Pseudomonadati</taxon>
        <taxon>Pseudomonadota</taxon>
        <taxon>Alphaproteobacteria</taxon>
        <taxon>Geminicoccales</taxon>
        <taxon>Geminicoccaceae</taxon>
        <taxon>Tistrella</taxon>
    </lineage>
</organism>
<dbReference type="InterPro" id="IPR011852">
    <property type="entry name" value="TRAP_TAXI"/>
</dbReference>
<dbReference type="PANTHER" id="PTHR42941">
    <property type="entry name" value="SLL1037 PROTEIN"/>
    <property type="match status" value="1"/>
</dbReference>
<reference evidence="1 2" key="1">
    <citation type="journal article" date="2012" name="J. Am. Chem. Soc.">
        <title>Bacterial biosynthesis and maturation of the didemnin anti-cancer agents.</title>
        <authorList>
            <person name="Xu Y."/>
            <person name="Kersten R.D."/>
            <person name="Nam S.J."/>
            <person name="Lu L."/>
            <person name="Al-Suwailem A.M."/>
            <person name="Zheng H."/>
            <person name="Fenical W."/>
            <person name="Dorrestein P.C."/>
            <person name="Moore B.S."/>
            <person name="Qian P.Y."/>
        </authorList>
    </citation>
    <scope>NUCLEOTIDE SEQUENCE [LARGE SCALE GENOMIC DNA]</scope>
    <source>
        <strain evidence="1 2">KA081020-065</strain>
    </source>
</reference>
<dbReference type="EMBL" id="CP003239">
    <property type="protein sequence ID" value="AFK57174.1"/>
    <property type="molecule type" value="Genomic_DNA"/>
</dbReference>
<dbReference type="HOGENOM" id="CLU_033215_0_0_5"/>
<dbReference type="AlphaFoldDB" id="I3TWN6"/>
<evidence type="ECO:0000313" key="2">
    <source>
        <dbReference type="Proteomes" id="UP000005258"/>
    </source>
</evidence>
<dbReference type="PATRIC" id="fig|1110502.3.peg.5442"/>
<dbReference type="CDD" id="cd13567">
    <property type="entry name" value="PBP2_TtGluBP"/>
    <property type="match status" value="1"/>
</dbReference>
<dbReference type="Proteomes" id="UP000005258">
    <property type="component" value="Plasmid pTM3"/>
</dbReference>
<keyword evidence="1" id="KW-0675">Receptor</keyword>
<dbReference type="NCBIfam" id="TIGR02122">
    <property type="entry name" value="TRAP_TAXI"/>
    <property type="match status" value="1"/>
</dbReference>
<gene>
    <name evidence="1" type="ordered locus">TMO_c0564</name>
</gene>
<geneLocation type="plasmid" evidence="1 2">
    <name>pTM3</name>
</geneLocation>
<name>I3TWN6_TISMK</name>
<protein>
    <submittedName>
        <fullName evidence="1">TRAP transporter solute receptor TAXI family protein</fullName>
    </submittedName>
</protein>
<sequence length="339" mass="34853">MNAGNSGNTGVTTSMISLGKRAGARKLAGLAMAAAITIAAPVAAKAEQFVNVLTGGTSGVYYPLGVALSKIYADNIPDARTSVQSTKASVENLNLLQAGRGEIGFALGDSVGLAWAGDTEAGFKGKLDKLRAIAAIYPNYVQIVASQDSGIKTLADLKGKRISVGAPRSGTELNARAILGAAGLSYDDLGKVEYLPFGESVELMKNRQIDATLQSAGLGVASIRDLATSVPITIVAVPADVVEKIGDAAYQATEIPAGTYDGQTEAVPAVAIRNILVTHAEVPDALAHEMAKQMFTHLDTMVAAHAAAKAISLDGATKGLPIPLHPGAEAYYREAGVLK</sequence>
<dbReference type="KEGG" id="tmo:TMO_c0564"/>
<evidence type="ECO:0000313" key="1">
    <source>
        <dbReference type="EMBL" id="AFK57174.1"/>
    </source>
</evidence>
<dbReference type="Pfam" id="PF16868">
    <property type="entry name" value="NMT1_3"/>
    <property type="match status" value="1"/>
</dbReference>